<evidence type="ECO:0000259" key="9">
    <source>
        <dbReference type="PROSITE" id="PS50250"/>
    </source>
</evidence>
<dbReference type="EMBL" id="MCFJ01000002">
    <property type="protein sequence ID" value="ORY70050.1"/>
    <property type="molecule type" value="Genomic_DNA"/>
</dbReference>
<dbReference type="GO" id="GO:0008180">
    <property type="term" value="C:COP9 signalosome"/>
    <property type="evidence" value="ECO:0007669"/>
    <property type="project" value="UniProtKB-KW"/>
</dbReference>
<evidence type="ECO:0000313" key="10">
    <source>
        <dbReference type="EMBL" id="ORY70050.1"/>
    </source>
</evidence>
<dbReference type="SMART" id="SM00088">
    <property type="entry name" value="PINT"/>
    <property type="match status" value="1"/>
</dbReference>
<dbReference type="FunFam" id="1.25.40.570:FF:000022">
    <property type="entry name" value="COP9 signalosome complex subunit 1"/>
    <property type="match status" value="1"/>
</dbReference>
<accession>A0A1Y2EER2</accession>
<dbReference type="InterPro" id="IPR019585">
    <property type="entry name" value="Rpn7/CSN1"/>
</dbReference>
<evidence type="ECO:0000256" key="7">
    <source>
        <dbReference type="ARBA" id="ARBA00023242"/>
    </source>
</evidence>
<comment type="caution">
    <text evidence="10">The sequence shown here is derived from an EMBL/GenBank/DDBJ whole genome shotgun (WGS) entry which is preliminary data.</text>
</comment>
<dbReference type="PANTHER" id="PTHR14145">
    <property type="entry name" value="26S PROTESOME SUBUNIT 6"/>
    <property type="match status" value="1"/>
</dbReference>
<dbReference type="Gene3D" id="1.25.40.570">
    <property type="match status" value="1"/>
</dbReference>
<dbReference type="Pfam" id="PF01399">
    <property type="entry name" value="PCI"/>
    <property type="match status" value="1"/>
</dbReference>
<evidence type="ECO:0000256" key="5">
    <source>
        <dbReference type="ARBA" id="ARBA00022490"/>
    </source>
</evidence>
<dbReference type="Proteomes" id="UP000193689">
    <property type="component" value="Unassembled WGS sequence"/>
</dbReference>
<dbReference type="InterPro" id="IPR036390">
    <property type="entry name" value="WH_DNA-bd_sf"/>
</dbReference>
<feature type="domain" description="PCI" evidence="9">
    <location>
        <begin position="225"/>
        <end position="395"/>
    </location>
</feature>
<dbReference type="InterPro" id="IPR000717">
    <property type="entry name" value="PCI_dom"/>
</dbReference>
<gene>
    <name evidence="10" type="ORF">BCR38DRAFT_333376</name>
</gene>
<name>A0A1Y2EER2_9PEZI</name>
<dbReference type="STRING" id="1141098.A0A1Y2EER2"/>
<dbReference type="PANTHER" id="PTHR14145:SF2">
    <property type="entry name" value="COP9 SIGNALOSOME COMPLEX SUBUNIT 1"/>
    <property type="match status" value="1"/>
</dbReference>
<dbReference type="RefSeq" id="XP_040720000.1">
    <property type="nucleotide sequence ID" value="XM_040855221.1"/>
</dbReference>
<evidence type="ECO:0000256" key="1">
    <source>
        <dbReference type="ARBA" id="ARBA00004123"/>
    </source>
</evidence>
<keyword evidence="7" id="KW-0539">Nucleus</keyword>
<dbReference type="InterPro" id="IPR045135">
    <property type="entry name" value="Rpn7_N"/>
</dbReference>
<dbReference type="PROSITE" id="PS50250">
    <property type="entry name" value="PCI"/>
    <property type="match status" value="1"/>
</dbReference>
<keyword evidence="11" id="KW-1185">Reference proteome</keyword>
<dbReference type="GO" id="GO:0005737">
    <property type="term" value="C:cytoplasm"/>
    <property type="evidence" value="ECO:0007669"/>
    <property type="project" value="UniProtKB-SubCell"/>
</dbReference>
<evidence type="ECO:0000256" key="4">
    <source>
        <dbReference type="ARBA" id="ARBA00011098"/>
    </source>
</evidence>
<keyword evidence="6" id="KW-0736">Signalosome</keyword>
<evidence type="ECO:0000256" key="8">
    <source>
        <dbReference type="ARBA" id="ARBA00067814"/>
    </source>
</evidence>
<comment type="subunit">
    <text evidence="4">Component of the COP9 signalosome (CSN) complex.</text>
</comment>
<organism evidence="10 11">
    <name type="scientific">Pseudomassariella vexata</name>
    <dbReference type="NCBI Taxonomy" id="1141098"/>
    <lineage>
        <taxon>Eukaryota</taxon>
        <taxon>Fungi</taxon>
        <taxon>Dikarya</taxon>
        <taxon>Ascomycota</taxon>
        <taxon>Pezizomycotina</taxon>
        <taxon>Sordariomycetes</taxon>
        <taxon>Xylariomycetidae</taxon>
        <taxon>Amphisphaeriales</taxon>
        <taxon>Pseudomassariaceae</taxon>
        <taxon>Pseudomassariella</taxon>
    </lineage>
</organism>
<comment type="similarity">
    <text evidence="3">Belongs to the CSN1 family.</text>
</comment>
<keyword evidence="5" id="KW-0963">Cytoplasm</keyword>
<dbReference type="Pfam" id="PF10602">
    <property type="entry name" value="RPN7"/>
    <property type="match status" value="1"/>
</dbReference>
<sequence length="461" mass="51900">MADSSQLLTFFTAMDNQGGLVIKDAPKLDLDLYISNYTGRTRFERLFSIGQSSVVLCVDALKAAVTEAKRGKDVRRYREAWECIRVAAPNEPEAQFDQAWADKTEKANKLETHRLETELKGYKNNLVKESIRIGYRDLGEHLESIGDLTAANDNYTRMRPEASTHAHLFDWAKHAIGISLQKRDWSSIQSNINKMLSGSTGEEDLKVQQPYQKTVLGLANLHGEKFYDAAKCFLEVELSVCQQYSNIMSPNDMATYGGLLALASMDRSELQSRVLDSPSFRNYLELEPHIRKATSMFVNGRYSACLATLESYRADYLLDIHLSRHVKKIYSQIRSKCIVQYFIPFSCVTLDSLDKAFAKPGESLEAELITMIKSGALKARIDTVDKLLMAISTDRRAEMQANALEAAKNYEKEALERIRRMNIVAADLEVKGTARARAGLGGDQWFNETRRQMNQGEAASG</sequence>
<reference evidence="10 11" key="1">
    <citation type="submission" date="2016-07" db="EMBL/GenBank/DDBJ databases">
        <title>Pervasive Adenine N6-methylation of Active Genes in Fungi.</title>
        <authorList>
            <consortium name="DOE Joint Genome Institute"/>
            <person name="Mondo S.J."/>
            <person name="Dannebaum R.O."/>
            <person name="Kuo R.C."/>
            <person name="Labutti K."/>
            <person name="Haridas S."/>
            <person name="Kuo A."/>
            <person name="Salamov A."/>
            <person name="Ahrendt S.R."/>
            <person name="Lipzen A."/>
            <person name="Sullivan W."/>
            <person name="Andreopoulos W.B."/>
            <person name="Clum A."/>
            <person name="Lindquist E."/>
            <person name="Daum C."/>
            <person name="Ramamoorthy G.K."/>
            <person name="Gryganskyi A."/>
            <person name="Culley D."/>
            <person name="Magnuson J.K."/>
            <person name="James T.Y."/>
            <person name="O'Malley M.A."/>
            <person name="Stajich J.E."/>
            <person name="Spatafora J.W."/>
            <person name="Visel A."/>
            <person name="Grigoriev I.V."/>
        </authorList>
    </citation>
    <scope>NUCLEOTIDE SEQUENCE [LARGE SCALE GENOMIC DNA]</scope>
    <source>
        <strain evidence="10 11">CBS 129021</strain>
    </source>
</reference>
<evidence type="ECO:0000256" key="2">
    <source>
        <dbReference type="ARBA" id="ARBA00004496"/>
    </source>
</evidence>
<evidence type="ECO:0000313" key="11">
    <source>
        <dbReference type="Proteomes" id="UP000193689"/>
    </source>
</evidence>
<dbReference type="OrthoDB" id="422427at2759"/>
<evidence type="ECO:0000256" key="3">
    <source>
        <dbReference type="ARBA" id="ARBA00008793"/>
    </source>
</evidence>
<protein>
    <recommendedName>
        <fullName evidence="8">COP9 signalosome complex subunit 1</fullName>
    </recommendedName>
</protein>
<comment type="subcellular location">
    <subcellularLocation>
        <location evidence="2">Cytoplasm</location>
    </subcellularLocation>
    <subcellularLocation>
        <location evidence="1">Nucleus</location>
    </subcellularLocation>
</comment>
<dbReference type="InParanoid" id="A0A1Y2EER2"/>
<dbReference type="AlphaFoldDB" id="A0A1Y2EER2"/>
<evidence type="ECO:0000256" key="6">
    <source>
        <dbReference type="ARBA" id="ARBA00022790"/>
    </source>
</evidence>
<proteinExistence type="inferred from homology"/>
<dbReference type="GeneID" id="63771433"/>
<dbReference type="SUPFAM" id="SSF46785">
    <property type="entry name" value="Winged helix' DNA-binding domain"/>
    <property type="match status" value="1"/>
</dbReference>